<keyword evidence="2" id="KW-1185">Reference proteome</keyword>
<protein>
    <submittedName>
        <fullName evidence="1">Uncharacterized protein b067L</fullName>
    </submittedName>
</protein>
<dbReference type="Proteomes" id="UP000202419">
    <property type="component" value="Segment"/>
</dbReference>
<gene>
    <name evidence="1" type="primary">b067L</name>
    <name evidence="1" type="ORF">NY2A_b067L</name>
</gene>
<proteinExistence type="predicted"/>
<organism evidence="1 2">
    <name type="scientific">Paramecium bursaria Chlorella virus NY2A</name>
    <name type="common">PBCV-NY2A</name>
    <dbReference type="NCBI Taxonomy" id="46021"/>
    <lineage>
        <taxon>Viruses</taxon>
        <taxon>Varidnaviria</taxon>
        <taxon>Bamfordvirae</taxon>
        <taxon>Nucleocytoviricota</taxon>
        <taxon>Megaviricetes</taxon>
        <taxon>Algavirales</taxon>
        <taxon>Phycodnaviridae</taxon>
        <taxon>Chlorovirus</taxon>
        <taxon>Chlorovirus americanus</taxon>
    </lineage>
</organism>
<accession>A7IVU2</accession>
<dbReference type="KEGG" id="vg:5659447"/>
<name>A7IVU2_PBCVN</name>
<dbReference type="GeneID" id="5659447"/>
<dbReference type="EMBL" id="DQ491002">
    <property type="protein sequence ID" value="ABT14466.1"/>
    <property type="molecule type" value="Genomic_DNA"/>
</dbReference>
<organismHost>
    <name type="scientific">Chlorella</name>
    <dbReference type="NCBI Taxonomy" id="3071"/>
</organismHost>
<reference evidence="1 2" key="1">
    <citation type="journal article" date="2007" name="Virology">
        <title>Sequence and annotation of the 369-kb NY-2A and the 345-kb AR158 viruses that infect Chlorella NC64A.</title>
        <authorList>
            <person name="Fitzgerald L.A."/>
            <person name="Graves M.V."/>
            <person name="Li X."/>
            <person name="Feldblyum T."/>
            <person name="Nierman W.C."/>
            <person name="Van Etten J.L."/>
        </authorList>
    </citation>
    <scope>NUCLEOTIDE SEQUENCE [LARGE SCALE GENOMIC DNA]</scope>
    <source>
        <strain evidence="1 2">NY-2A</strain>
    </source>
</reference>
<evidence type="ECO:0000313" key="1">
    <source>
        <dbReference type="EMBL" id="ABT14466.1"/>
    </source>
</evidence>
<dbReference type="RefSeq" id="YP_001497263.1">
    <property type="nucleotide sequence ID" value="NC_009898.1"/>
</dbReference>
<sequence>MGLLDSRRRLLNTIRYMKKKIYITSRYFRENVDAYVYFESFDIPTIIRLSMLYRRIRDKTKEDEKAFEKIFEKTFERVNGCKCPWKFYMYEETLLRGNGIQISKLLTKVIDQKGIFHFL</sequence>
<dbReference type="OrthoDB" id="21910at10239"/>
<evidence type="ECO:0000313" key="2">
    <source>
        <dbReference type="Proteomes" id="UP000202419"/>
    </source>
</evidence>